<evidence type="ECO:0000313" key="2">
    <source>
        <dbReference type="Proteomes" id="UP000326994"/>
    </source>
</evidence>
<proteinExistence type="predicted"/>
<name>A0A5J4G0N6_9FLAO</name>
<dbReference type="EMBL" id="BKCF01000007">
    <property type="protein sequence ID" value="GEQ87298.1"/>
    <property type="molecule type" value="Genomic_DNA"/>
</dbReference>
<comment type="caution">
    <text evidence="1">The sequence shown here is derived from an EMBL/GenBank/DDBJ whole genome shotgun (WGS) entry which is preliminary data.</text>
</comment>
<reference evidence="1 2" key="1">
    <citation type="submission" date="2019-08" db="EMBL/GenBank/DDBJ databases">
        <title>Ulvibacter marinistellae sp. nov., isolated from a starfish, Patiria pectinifera.</title>
        <authorList>
            <person name="Kawano K."/>
            <person name="Ushijima N."/>
            <person name="Kihara M."/>
            <person name="Itoh H."/>
        </authorList>
    </citation>
    <scope>NUCLEOTIDE SEQUENCE [LARGE SCALE GENOMIC DNA]</scope>
    <source>
        <strain evidence="1 2">KK4</strain>
    </source>
</reference>
<evidence type="ECO:0008006" key="3">
    <source>
        <dbReference type="Google" id="ProtNLM"/>
    </source>
</evidence>
<sequence length="170" mass="20110">MLQLRKKLINKLFEITMSLYCKFKKKKAWGISTEMLLNMSSDTFGYHLGSFLKERNFHLIPKVERHDAYHVLTGYGTNVEDEIALQYCCFGNGKRTPYLYGVLLLGTLILPDYLRYYLSSYRFGKQINSFHHYDYKAVLSLNFKNFRSIIISERTLIKPYLNTLNYEKQS</sequence>
<gene>
    <name evidence="1" type="ORF">ULMS_28060</name>
</gene>
<protein>
    <recommendedName>
        <fullName evidence="3">Coenzyme Q (Ubiquinone) biosynthesis protein Coq4</fullName>
    </recommendedName>
</protein>
<evidence type="ECO:0000313" key="1">
    <source>
        <dbReference type="EMBL" id="GEQ87298.1"/>
    </source>
</evidence>
<dbReference type="OrthoDB" id="6157812at2"/>
<organism evidence="1 2">
    <name type="scientific">Patiriisocius marinistellae</name>
    <dbReference type="NCBI Taxonomy" id="2494560"/>
    <lineage>
        <taxon>Bacteria</taxon>
        <taxon>Pseudomonadati</taxon>
        <taxon>Bacteroidota</taxon>
        <taxon>Flavobacteriia</taxon>
        <taxon>Flavobacteriales</taxon>
        <taxon>Flavobacteriaceae</taxon>
        <taxon>Patiriisocius</taxon>
    </lineage>
</organism>
<keyword evidence="2" id="KW-1185">Reference proteome</keyword>
<dbReference type="Proteomes" id="UP000326994">
    <property type="component" value="Unassembled WGS sequence"/>
</dbReference>
<dbReference type="AlphaFoldDB" id="A0A5J4G0N6"/>
<accession>A0A5J4G0N6</accession>